<evidence type="ECO:0000313" key="1">
    <source>
        <dbReference type="EMBL" id="ETY71417.1"/>
    </source>
</evidence>
<dbReference type="STRING" id="1435051.BMOU_0909"/>
<dbReference type="eggNOG" id="COG1479">
    <property type="taxonomic scope" value="Bacteria"/>
</dbReference>
<dbReference type="RefSeq" id="WP_051428914.1">
    <property type="nucleotide sequence ID" value="NZ_AZMV01000004.1"/>
</dbReference>
<protein>
    <submittedName>
        <fullName evidence="1">Uncharacterized protein</fullName>
    </submittedName>
</protein>
<dbReference type="AlphaFoldDB" id="W4N8N5"/>
<dbReference type="PATRIC" id="fig|1435051.3.peg.897"/>
<dbReference type="Proteomes" id="UP000019155">
    <property type="component" value="Unassembled WGS sequence"/>
</dbReference>
<evidence type="ECO:0000313" key="2">
    <source>
        <dbReference type="Proteomes" id="UP000019155"/>
    </source>
</evidence>
<organism evidence="1 2">
    <name type="scientific">Bifidobacterium moukalabense DSM 27321</name>
    <dbReference type="NCBI Taxonomy" id="1435051"/>
    <lineage>
        <taxon>Bacteria</taxon>
        <taxon>Bacillati</taxon>
        <taxon>Actinomycetota</taxon>
        <taxon>Actinomycetes</taxon>
        <taxon>Bifidobacteriales</taxon>
        <taxon>Bifidobacteriaceae</taxon>
        <taxon>Bifidobacterium</taxon>
    </lineage>
</organism>
<dbReference type="eggNOG" id="COG3472">
    <property type="taxonomic scope" value="Bacteria"/>
</dbReference>
<keyword evidence="2" id="KW-1185">Reference proteome</keyword>
<dbReference type="GeneID" id="97501286"/>
<name>W4N8N5_9BIFI</name>
<comment type="caution">
    <text evidence="1">The sequence shown here is derived from an EMBL/GenBank/DDBJ whole genome shotgun (WGS) entry which is preliminary data.</text>
</comment>
<dbReference type="OrthoDB" id="9787127at2"/>
<reference evidence="1 2" key="1">
    <citation type="journal article" date="2014" name="Genome Announc.">
        <title>The Genome Sequence of Bifidobacterium moukalabense DSM 27321 Highlights the Close Phylogenetic Relatedness with the Bifidobacterium dentium Taxon.</title>
        <authorList>
            <person name="Lugli G.A."/>
            <person name="Duranti S."/>
            <person name="Milani C."/>
            <person name="Turroni F."/>
            <person name="Viappiani A."/>
            <person name="Mangifesta M."/>
            <person name="van Sinderen D."/>
            <person name="Ventura M."/>
        </authorList>
    </citation>
    <scope>NUCLEOTIDE SEQUENCE [LARGE SCALE GENOMIC DNA]</scope>
    <source>
        <strain evidence="1 2">DSM 27321</strain>
    </source>
</reference>
<gene>
    <name evidence="1" type="ORF">BMOU_0909</name>
</gene>
<sequence>MRIGCEDSRKQGTGTFYNALLTVKPSHIIRATVGVGFGRGRLRYARLILNGRDLETSKTSVAKHEENFAKFGSALGKVLNLNDWHAFINALGEAGYVNRGMISSENTIPLSYTIYLLAKHRFDMAGIELQRVAKC</sequence>
<accession>W4N8N5</accession>
<proteinExistence type="predicted"/>
<dbReference type="EMBL" id="AZMV01000004">
    <property type="protein sequence ID" value="ETY71417.1"/>
    <property type="molecule type" value="Genomic_DNA"/>
</dbReference>